<reference evidence="2" key="2">
    <citation type="submission" date="2014-03" db="EMBL/GenBank/DDBJ databases">
        <title>The whipworm genome and dual-species transcriptomics of an intimate host-pathogen interaction.</title>
        <authorList>
            <person name="Foth B.J."/>
            <person name="Tsai I.J."/>
            <person name="Reid A.J."/>
            <person name="Bancroft A.J."/>
            <person name="Nichol S."/>
            <person name="Tracey A."/>
            <person name="Holroyd N."/>
            <person name="Cotton J.A."/>
            <person name="Stanley E.J."/>
            <person name="Zarowiecki M."/>
            <person name="Liu J.Z."/>
            <person name="Huckvale T."/>
            <person name="Cooper P.J."/>
            <person name="Grencis R.K."/>
            <person name="Berriman M."/>
        </authorList>
    </citation>
    <scope>NUCLEOTIDE SEQUENCE [LARGE SCALE GENOMIC DNA]</scope>
</reference>
<feature type="compositionally biased region" description="Low complexity" evidence="1">
    <location>
        <begin position="1"/>
        <end position="17"/>
    </location>
</feature>
<name>A0A077Z692_TRITR</name>
<feature type="compositionally biased region" description="Low complexity" evidence="1">
    <location>
        <begin position="71"/>
        <end position="82"/>
    </location>
</feature>
<evidence type="ECO:0000313" key="3">
    <source>
        <dbReference type="Proteomes" id="UP000030665"/>
    </source>
</evidence>
<feature type="region of interest" description="Disordered" evidence="1">
    <location>
        <begin position="1"/>
        <end position="104"/>
    </location>
</feature>
<dbReference type="OrthoDB" id="10613686at2759"/>
<reference evidence="2" key="1">
    <citation type="submission" date="2014-01" db="EMBL/GenBank/DDBJ databases">
        <authorList>
            <person name="Aslett M."/>
        </authorList>
    </citation>
    <scope>NUCLEOTIDE SEQUENCE</scope>
</reference>
<accession>A0A077Z692</accession>
<dbReference type="AlphaFoldDB" id="A0A077Z692"/>
<dbReference type="Proteomes" id="UP000030665">
    <property type="component" value="Unassembled WGS sequence"/>
</dbReference>
<sequence length="151" mass="16111">MDKYSSLTSTSSRSGQSEHPANDRQILGDSSNGQSEVAVSNGVASLPEMMLQNGDHKSRKRSIPSTSEQTDSGPDGSRSDGGQLTIEAAESSSSLSPPMSPRTAAAELRLLQELTGMAALNEFLRNDTNVEVTEVVVNGIDVTFVDYLNYQ</sequence>
<proteinExistence type="predicted"/>
<evidence type="ECO:0000256" key="1">
    <source>
        <dbReference type="SAM" id="MobiDB-lite"/>
    </source>
</evidence>
<evidence type="ECO:0000313" key="2">
    <source>
        <dbReference type="EMBL" id="CDW55671.1"/>
    </source>
</evidence>
<gene>
    <name evidence="2" type="ORF">TTRE_0000394401</name>
</gene>
<dbReference type="EMBL" id="HG805970">
    <property type="protein sequence ID" value="CDW55671.1"/>
    <property type="molecule type" value="Genomic_DNA"/>
</dbReference>
<keyword evidence="3" id="KW-1185">Reference proteome</keyword>
<feature type="compositionally biased region" description="Polar residues" evidence="1">
    <location>
        <begin position="28"/>
        <end position="38"/>
    </location>
</feature>
<protein>
    <submittedName>
        <fullName evidence="2">Uncharacterized protein</fullName>
    </submittedName>
</protein>
<organism evidence="2 3">
    <name type="scientific">Trichuris trichiura</name>
    <name type="common">Whipworm</name>
    <name type="synonym">Trichocephalus trichiurus</name>
    <dbReference type="NCBI Taxonomy" id="36087"/>
    <lineage>
        <taxon>Eukaryota</taxon>
        <taxon>Metazoa</taxon>
        <taxon>Ecdysozoa</taxon>
        <taxon>Nematoda</taxon>
        <taxon>Enoplea</taxon>
        <taxon>Dorylaimia</taxon>
        <taxon>Trichinellida</taxon>
        <taxon>Trichuridae</taxon>
        <taxon>Trichuris</taxon>
    </lineage>
</organism>